<reference evidence="1 2" key="1">
    <citation type="journal article" date="2015" name="G3 (Bethesda)">
        <title>Insights into Ongoing Evolution of the Hexachlorocyclohexane Catabolic Pathway from Comparative Genomics of Ten Sphingomonadaceae Strains.</title>
        <authorList>
            <person name="Pearce S.L."/>
            <person name="Oakeshott J.G."/>
            <person name="Pandey G."/>
        </authorList>
    </citation>
    <scope>NUCLEOTIDE SEQUENCE [LARGE SCALE GENOMIC DNA]</scope>
    <source>
        <strain evidence="1 2">LL02</strain>
    </source>
</reference>
<gene>
    <name evidence="1" type="ORF">V474_17130</name>
</gene>
<accession>A0A0J7XUJ9</accession>
<dbReference type="OrthoDB" id="7507791at2"/>
<proteinExistence type="predicted"/>
<sequence length="176" mass="19345">MSKKIKEQGTWTKEIRRHGAATVPIIDCRPWRGARQDIMMMHSAITPAATATRRQVSPSALVTSVARRWRAARDHGLPAQARLYALLSPRHWEMMTPAFDSLMALCESALSRPFATGTGRNLTRDEAMLIGLLDGSVPQDDCIDCPAGTARALDSAIRSTRIMMVLMMSGPVGTRL</sequence>
<dbReference type="PATRIC" id="fig|1114963.3.peg.2256"/>
<evidence type="ECO:0000313" key="2">
    <source>
        <dbReference type="Proteomes" id="UP000052268"/>
    </source>
</evidence>
<name>A0A0J7XUJ9_9SPHN</name>
<dbReference type="RefSeq" id="WP_059151549.1">
    <property type="nucleotide sequence ID" value="NZ_KQ130454.1"/>
</dbReference>
<protein>
    <submittedName>
        <fullName evidence="1">Uncharacterized protein</fullName>
    </submittedName>
</protein>
<comment type="caution">
    <text evidence="1">The sequence shown here is derived from an EMBL/GenBank/DDBJ whole genome shotgun (WGS) entry which is preliminary data.</text>
</comment>
<dbReference type="Proteomes" id="UP000052268">
    <property type="component" value="Unassembled WGS sequence"/>
</dbReference>
<dbReference type="AlphaFoldDB" id="A0A0J7XUJ9"/>
<evidence type="ECO:0000313" key="1">
    <source>
        <dbReference type="EMBL" id="KMS55466.1"/>
    </source>
</evidence>
<organism evidence="1 2">
    <name type="scientific">Novosphingobium barchaimii LL02</name>
    <dbReference type="NCBI Taxonomy" id="1114963"/>
    <lineage>
        <taxon>Bacteria</taxon>
        <taxon>Pseudomonadati</taxon>
        <taxon>Pseudomonadota</taxon>
        <taxon>Alphaproteobacteria</taxon>
        <taxon>Sphingomonadales</taxon>
        <taxon>Sphingomonadaceae</taxon>
        <taxon>Novosphingobium</taxon>
    </lineage>
</organism>
<keyword evidence="2" id="KW-1185">Reference proteome</keyword>
<dbReference type="EMBL" id="JACU01000005">
    <property type="protein sequence ID" value="KMS55466.1"/>
    <property type="molecule type" value="Genomic_DNA"/>
</dbReference>